<evidence type="ECO:0000256" key="1">
    <source>
        <dbReference type="ARBA" id="ARBA00022490"/>
    </source>
</evidence>
<dbReference type="Gene3D" id="3.40.630.70">
    <property type="entry name" value="Leucyl/phenylalanyl-tRNA-protein transferase, C-terminal domain"/>
    <property type="match status" value="1"/>
</dbReference>
<evidence type="ECO:0000256" key="4">
    <source>
        <dbReference type="HAMAP-Rule" id="MF_00688"/>
    </source>
</evidence>
<comment type="similarity">
    <text evidence="4">Belongs to the L/F-transferase family.</text>
</comment>
<comment type="catalytic activity">
    <reaction evidence="4">
        <text>L-phenylalanyl-tRNA(Phe) + an N-terminal L-alpha-aminoacyl-[protein] = an N-terminal L-phenylalanyl-L-alpha-aminoacyl-[protein] + tRNA(Phe)</text>
        <dbReference type="Rhea" id="RHEA:43632"/>
        <dbReference type="Rhea" id="RHEA-COMP:9668"/>
        <dbReference type="Rhea" id="RHEA-COMP:9699"/>
        <dbReference type="Rhea" id="RHEA-COMP:10636"/>
        <dbReference type="Rhea" id="RHEA-COMP:10637"/>
        <dbReference type="ChEBI" id="CHEBI:78442"/>
        <dbReference type="ChEBI" id="CHEBI:78531"/>
        <dbReference type="ChEBI" id="CHEBI:78597"/>
        <dbReference type="ChEBI" id="CHEBI:83561"/>
        <dbReference type="EC" id="2.3.2.6"/>
    </reaction>
</comment>
<proteinExistence type="inferred from homology"/>
<evidence type="ECO:0000256" key="3">
    <source>
        <dbReference type="ARBA" id="ARBA00023315"/>
    </source>
</evidence>
<dbReference type="NCBIfam" id="TIGR00667">
    <property type="entry name" value="aat"/>
    <property type="match status" value="1"/>
</dbReference>
<comment type="function">
    <text evidence="4">Functions in the N-end rule pathway of protein degradation where it conjugates Leu, Phe and, less efficiently, Met from aminoacyl-tRNAs to the N-termini of proteins containing an N-terminal arginine or lysine.</text>
</comment>
<gene>
    <name evidence="4 5" type="primary">aat</name>
    <name evidence="5" type="ORF">ACFOWM_08545</name>
</gene>
<reference evidence="6" key="1">
    <citation type="journal article" date="2019" name="Int. J. Syst. Evol. Microbiol.">
        <title>The Global Catalogue of Microorganisms (GCM) 10K type strain sequencing project: providing services to taxonomists for standard genome sequencing and annotation.</title>
        <authorList>
            <consortium name="The Broad Institute Genomics Platform"/>
            <consortium name="The Broad Institute Genome Sequencing Center for Infectious Disease"/>
            <person name="Wu L."/>
            <person name="Ma J."/>
        </authorList>
    </citation>
    <scope>NUCLEOTIDE SEQUENCE [LARGE SCALE GENOMIC DNA]</scope>
    <source>
        <strain evidence="6">CECT 8289</strain>
    </source>
</reference>
<dbReference type="PANTHER" id="PTHR30098">
    <property type="entry name" value="LEUCYL/PHENYLALANYL-TRNA--PROTEIN TRANSFERASE"/>
    <property type="match status" value="1"/>
</dbReference>
<organism evidence="5 6">
    <name type="scientific">Ferruginibacter yonginensis</name>
    <dbReference type="NCBI Taxonomy" id="1310416"/>
    <lineage>
        <taxon>Bacteria</taxon>
        <taxon>Pseudomonadati</taxon>
        <taxon>Bacteroidota</taxon>
        <taxon>Chitinophagia</taxon>
        <taxon>Chitinophagales</taxon>
        <taxon>Chitinophagaceae</taxon>
        <taxon>Ferruginibacter</taxon>
    </lineage>
</organism>
<comment type="subcellular location">
    <subcellularLocation>
        <location evidence="4">Cytoplasm</location>
    </subcellularLocation>
</comment>
<keyword evidence="2 4" id="KW-0808">Transferase</keyword>
<dbReference type="GO" id="GO:0008914">
    <property type="term" value="F:leucyl-tRNA--protein transferase activity"/>
    <property type="evidence" value="ECO:0007669"/>
    <property type="project" value="UniProtKB-EC"/>
</dbReference>
<dbReference type="HAMAP" id="MF_00688">
    <property type="entry name" value="Leu_Phe_trans"/>
    <property type="match status" value="1"/>
</dbReference>
<dbReference type="RefSeq" id="WP_379708855.1">
    <property type="nucleotide sequence ID" value="NZ_JBHSCZ010000002.1"/>
</dbReference>
<dbReference type="InterPro" id="IPR016181">
    <property type="entry name" value="Acyl_CoA_acyltransferase"/>
</dbReference>
<dbReference type="InterPro" id="IPR004616">
    <property type="entry name" value="Leu/Phe-tRNA_Trfase"/>
</dbReference>
<evidence type="ECO:0000313" key="5">
    <source>
        <dbReference type="EMBL" id="MFC4262922.1"/>
    </source>
</evidence>
<dbReference type="EC" id="2.3.2.6" evidence="4"/>
<protein>
    <recommendedName>
        <fullName evidence="4">Leucyl/phenylalanyl-tRNA--protein transferase</fullName>
        <ecNumber evidence="4">2.3.2.6</ecNumber>
    </recommendedName>
    <alternativeName>
        <fullName evidence="4">L/F-transferase</fullName>
    </alternativeName>
    <alternativeName>
        <fullName evidence="4">Leucyltransferase</fullName>
    </alternativeName>
    <alternativeName>
        <fullName evidence="4">Phenyalanyltransferase</fullName>
    </alternativeName>
</protein>
<dbReference type="EMBL" id="JBHSCZ010000002">
    <property type="protein sequence ID" value="MFC4262922.1"/>
    <property type="molecule type" value="Genomic_DNA"/>
</dbReference>
<comment type="caution">
    <text evidence="5">The sequence shown here is derived from an EMBL/GenBank/DDBJ whole genome shotgun (WGS) entry which is preliminary data.</text>
</comment>
<dbReference type="Proteomes" id="UP001595907">
    <property type="component" value="Unassembled WGS sequence"/>
</dbReference>
<comment type="catalytic activity">
    <reaction evidence="4">
        <text>N-terminal L-lysyl-[protein] + L-leucyl-tRNA(Leu) = N-terminal L-leucyl-L-lysyl-[protein] + tRNA(Leu) + H(+)</text>
        <dbReference type="Rhea" id="RHEA:12340"/>
        <dbReference type="Rhea" id="RHEA-COMP:9613"/>
        <dbReference type="Rhea" id="RHEA-COMP:9622"/>
        <dbReference type="Rhea" id="RHEA-COMP:12670"/>
        <dbReference type="Rhea" id="RHEA-COMP:12671"/>
        <dbReference type="ChEBI" id="CHEBI:15378"/>
        <dbReference type="ChEBI" id="CHEBI:65249"/>
        <dbReference type="ChEBI" id="CHEBI:78442"/>
        <dbReference type="ChEBI" id="CHEBI:78494"/>
        <dbReference type="ChEBI" id="CHEBI:133043"/>
        <dbReference type="EC" id="2.3.2.6"/>
    </reaction>
</comment>
<keyword evidence="1 4" id="KW-0963">Cytoplasm</keyword>
<sequence length="212" mass="24043">MNIAILNENNVQFPHPSNALHDGLLAIGGNLLPATLIAAYQQGIFPWYSEDEPICWYAPHERCVIFPDEIVVSKSTQQVFKKNTFRFTINKAFTEVVKGCKFIHRKDQDGTWINNDIVAAYEQFHQLGYAKSVEVWQDEQLVGGLYGVVVNNVFCGESMFSKVSNASKAALIWLCKQQHYQLIDCQVPNEHLISLGATMIPQAEFLQYLQCK</sequence>
<dbReference type="InterPro" id="IPR042203">
    <property type="entry name" value="Leu/Phe-tRNA_Trfase_C"/>
</dbReference>
<dbReference type="SUPFAM" id="SSF55729">
    <property type="entry name" value="Acyl-CoA N-acyltransferases (Nat)"/>
    <property type="match status" value="1"/>
</dbReference>
<dbReference type="PANTHER" id="PTHR30098:SF2">
    <property type="entry name" value="LEUCYL_PHENYLALANYL-TRNA--PROTEIN TRANSFERASE"/>
    <property type="match status" value="1"/>
</dbReference>
<name>A0ABV8QTC1_9BACT</name>
<keyword evidence="3 4" id="KW-0012">Acyltransferase</keyword>
<dbReference type="InterPro" id="IPR042221">
    <property type="entry name" value="Leu/Phe-tRNA_Trfase_N"/>
</dbReference>
<dbReference type="Pfam" id="PF03588">
    <property type="entry name" value="Leu_Phe_trans"/>
    <property type="match status" value="1"/>
</dbReference>
<dbReference type="Gene3D" id="3.30.70.3550">
    <property type="entry name" value="Leucyl/phenylalanyl-tRNA-protein transferase, N-terminal domain"/>
    <property type="match status" value="1"/>
</dbReference>
<comment type="catalytic activity">
    <reaction evidence="4">
        <text>N-terminal L-arginyl-[protein] + L-leucyl-tRNA(Leu) = N-terminal L-leucyl-L-arginyl-[protein] + tRNA(Leu) + H(+)</text>
        <dbReference type="Rhea" id="RHEA:50416"/>
        <dbReference type="Rhea" id="RHEA-COMP:9613"/>
        <dbReference type="Rhea" id="RHEA-COMP:9622"/>
        <dbReference type="Rhea" id="RHEA-COMP:12672"/>
        <dbReference type="Rhea" id="RHEA-COMP:12673"/>
        <dbReference type="ChEBI" id="CHEBI:15378"/>
        <dbReference type="ChEBI" id="CHEBI:64719"/>
        <dbReference type="ChEBI" id="CHEBI:78442"/>
        <dbReference type="ChEBI" id="CHEBI:78494"/>
        <dbReference type="ChEBI" id="CHEBI:133044"/>
        <dbReference type="EC" id="2.3.2.6"/>
    </reaction>
</comment>
<evidence type="ECO:0000313" key="6">
    <source>
        <dbReference type="Proteomes" id="UP001595907"/>
    </source>
</evidence>
<keyword evidence="6" id="KW-1185">Reference proteome</keyword>
<evidence type="ECO:0000256" key="2">
    <source>
        <dbReference type="ARBA" id="ARBA00022679"/>
    </source>
</evidence>
<accession>A0ABV8QTC1</accession>